<organism evidence="1">
    <name type="scientific">uncultured prokaryote</name>
    <dbReference type="NCBI Taxonomy" id="198431"/>
    <lineage>
        <taxon>unclassified sequences</taxon>
        <taxon>environmental samples</taxon>
    </lineage>
</organism>
<accession>A0A0H5PWQ1</accession>
<sequence length="57" mass="6764">MKNINIKIEDDRHSDLVYITSYYSKITGVRLSQAQALQRLLFETANKFRKEEKSDKE</sequence>
<keyword evidence="1" id="KW-0614">Plasmid</keyword>
<reference evidence="1" key="2">
    <citation type="submission" date="2015-07" db="EMBL/GenBank/DDBJ databases">
        <title>Plasmids, circular viruses and viroids from rat gut.</title>
        <authorList>
            <person name="Jorgensen T.J."/>
            <person name="Hansen M.A."/>
            <person name="Xu Z."/>
            <person name="Tabak M.A."/>
            <person name="Sorensen S.J."/>
            <person name="Hansen L.H."/>
        </authorList>
    </citation>
    <scope>NUCLEOTIDE SEQUENCE</scope>
    <source>
        <plasmid evidence="1">pRGFK0009</plasmid>
    </source>
</reference>
<protein>
    <submittedName>
        <fullName evidence="1">Uncharacterized protein</fullName>
    </submittedName>
</protein>
<reference evidence="1" key="1">
    <citation type="submission" date="2015-06" db="EMBL/GenBank/DDBJ databases">
        <authorList>
            <person name="Joergensen T."/>
        </authorList>
    </citation>
    <scope>NUCLEOTIDE SEQUENCE</scope>
    <source>
        <plasmid evidence="1">pRGFK0009</plasmid>
    </source>
</reference>
<evidence type="ECO:0000313" key="1">
    <source>
        <dbReference type="EMBL" id="CRY93614.1"/>
    </source>
</evidence>
<dbReference type="AlphaFoldDB" id="A0A0H5PWQ1"/>
<geneLocation type="plasmid" evidence="1">
    <name>pRGFK0009</name>
</geneLocation>
<dbReference type="EMBL" id="LN852705">
    <property type="protein sequence ID" value="CRY93614.1"/>
    <property type="molecule type" value="Genomic_DNA"/>
</dbReference>
<name>A0A0H5PWQ1_9ZZZZ</name>
<proteinExistence type="predicted"/>